<dbReference type="EMBL" id="BAET01000020">
    <property type="protein sequence ID" value="GAB56025.1"/>
    <property type="molecule type" value="Genomic_DNA"/>
</dbReference>
<evidence type="ECO:0000313" key="2">
    <source>
        <dbReference type="Proteomes" id="UP000053586"/>
    </source>
</evidence>
<evidence type="ECO:0000313" key="1">
    <source>
        <dbReference type="EMBL" id="GAB56025.1"/>
    </source>
</evidence>
<reference evidence="1 2" key="2">
    <citation type="journal article" date="2017" name="Antonie Van Leeuwenhoek">
        <title>Rhizobium rhizosphaerae sp. nov., a novel species isolated from rice rhizosphere.</title>
        <authorList>
            <person name="Zhao J.J."/>
            <person name="Zhang J."/>
            <person name="Zhang R.J."/>
            <person name="Zhang C.W."/>
            <person name="Yin H.Q."/>
            <person name="Zhang X.X."/>
        </authorList>
    </citation>
    <scope>NUCLEOTIDE SEQUENCE [LARGE SCALE GENOMIC DNA]</scope>
    <source>
        <strain evidence="1 2">ACAM 611</strain>
    </source>
</reference>
<reference evidence="1 2" key="1">
    <citation type="journal article" date="2012" name="J. Bacteriol.">
        <title>Genome sequence of proteorhodopsin-containing sea ice bacterium Glaciecola punicea ACAM 611T.</title>
        <authorList>
            <person name="Qin Q.-L."/>
            <person name="Xie B.-B."/>
            <person name="Shu Y.-L."/>
            <person name="Rong J.-C."/>
            <person name="Zhao D.-L."/>
            <person name="Zhang X.-Y."/>
            <person name="Chen X.-L."/>
            <person name="Zhou B.-C."/>
            <person name="Zhanga Y.-Z."/>
        </authorList>
    </citation>
    <scope>NUCLEOTIDE SEQUENCE [LARGE SCALE GENOMIC DNA]</scope>
    <source>
        <strain evidence="1 2">ACAM 611</strain>
    </source>
</reference>
<organism evidence="1 2">
    <name type="scientific">Glaciecola punicea ACAM 611</name>
    <dbReference type="NCBI Taxonomy" id="1121923"/>
    <lineage>
        <taxon>Bacteria</taxon>
        <taxon>Pseudomonadati</taxon>
        <taxon>Pseudomonadota</taxon>
        <taxon>Gammaproteobacteria</taxon>
        <taxon>Alteromonadales</taxon>
        <taxon>Alteromonadaceae</taxon>
        <taxon>Glaciecola</taxon>
    </lineage>
</organism>
<dbReference type="Proteomes" id="UP000053586">
    <property type="component" value="Unassembled WGS sequence"/>
</dbReference>
<keyword evidence="2" id="KW-1185">Reference proteome</keyword>
<sequence>MAGGYSGSTYFERTCDLDPETKKPRNFLQGFRIVVPRPGIEPGTRGFSIRCSTN</sequence>
<dbReference type="AlphaFoldDB" id="H5TCJ8"/>
<name>H5TCJ8_9ALTE</name>
<protein>
    <submittedName>
        <fullName evidence="1">Uncharacterized protein</fullName>
    </submittedName>
</protein>
<gene>
    <name evidence="1" type="ORF">GPUN_1909</name>
</gene>
<accession>H5TCJ8</accession>
<comment type="caution">
    <text evidence="1">The sequence shown here is derived from an EMBL/GenBank/DDBJ whole genome shotgun (WGS) entry which is preliminary data.</text>
</comment>
<proteinExistence type="predicted"/>